<evidence type="ECO:0000313" key="2">
    <source>
        <dbReference type="Proteomes" id="UP001211065"/>
    </source>
</evidence>
<feature type="non-terminal residue" evidence="1">
    <location>
        <position position="1"/>
    </location>
</feature>
<accession>A0AAD5TX11</accession>
<sequence length="143" mass="16242">FLSDPSKNDALFFHPVESAGPDLVFFICNGDDKLVPVFVQLKLSRDVNRKAALSTIQPNLFYTDKNGKILEKYQQEFADCMKSLEFYGRCIGLVICYPKTFRNEVAGIVEIGGLKCYKRVIDKTNVNDIFGERHLNLLAQIDD</sequence>
<gene>
    <name evidence="1" type="ORF">HK099_000148</name>
</gene>
<keyword evidence="2" id="KW-1185">Reference proteome</keyword>
<reference evidence="1" key="1">
    <citation type="submission" date="2020-05" db="EMBL/GenBank/DDBJ databases">
        <title>Phylogenomic resolution of chytrid fungi.</title>
        <authorList>
            <person name="Stajich J.E."/>
            <person name="Amses K."/>
            <person name="Simmons R."/>
            <person name="Seto K."/>
            <person name="Myers J."/>
            <person name="Bonds A."/>
            <person name="Quandt C.A."/>
            <person name="Barry K."/>
            <person name="Liu P."/>
            <person name="Grigoriev I."/>
            <person name="Longcore J.E."/>
            <person name="James T.Y."/>
        </authorList>
    </citation>
    <scope>NUCLEOTIDE SEQUENCE</scope>
    <source>
        <strain evidence="1">JEL0476</strain>
    </source>
</reference>
<organism evidence="1 2">
    <name type="scientific">Clydaea vesicula</name>
    <dbReference type="NCBI Taxonomy" id="447962"/>
    <lineage>
        <taxon>Eukaryota</taxon>
        <taxon>Fungi</taxon>
        <taxon>Fungi incertae sedis</taxon>
        <taxon>Chytridiomycota</taxon>
        <taxon>Chytridiomycota incertae sedis</taxon>
        <taxon>Chytridiomycetes</taxon>
        <taxon>Lobulomycetales</taxon>
        <taxon>Lobulomycetaceae</taxon>
        <taxon>Clydaea</taxon>
    </lineage>
</organism>
<evidence type="ECO:0000313" key="1">
    <source>
        <dbReference type="EMBL" id="KAJ3207990.1"/>
    </source>
</evidence>
<dbReference type="AlphaFoldDB" id="A0AAD5TX11"/>
<protein>
    <submittedName>
        <fullName evidence="1">Uncharacterized protein</fullName>
    </submittedName>
</protein>
<proteinExistence type="predicted"/>
<dbReference type="Proteomes" id="UP001211065">
    <property type="component" value="Unassembled WGS sequence"/>
</dbReference>
<dbReference type="EMBL" id="JADGJW010001019">
    <property type="protein sequence ID" value="KAJ3207990.1"/>
    <property type="molecule type" value="Genomic_DNA"/>
</dbReference>
<name>A0AAD5TX11_9FUNG</name>
<comment type="caution">
    <text evidence="1">The sequence shown here is derived from an EMBL/GenBank/DDBJ whole genome shotgun (WGS) entry which is preliminary data.</text>
</comment>